<gene>
    <name evidence="6" type="ORF">CAMP_LOCUS10063</name>
</gene>
<keyword evidence="3" id="KW-0072">Autophagy</keyword>
<sequence>MSDEQHDQFCKYMRIFSGRLVQSLVQSRQGDFAEQVCVPVSQNKLGSDWFNMRIDEIGEIAAHLKAHVKSYPPFSKLTVEFVLYTAEGKFLPLEAWILRVEENEIDDRINLDSQYHSLSVLLRSVNVAARMTPMHRLYVKKQNSDSFIVMYRLYTTDGISDMGPNARSRQLARLPSIFGTVYLDLIYRTSMHFDEAEKEEEEQNENFPGKPTLKDCEPVLPHKVKSEPELSKKLATSPSSPECSSLGETPRFGMGTSLKNEQEKKKSMDEIDLQTISDFPFRALLQSAYATKSAENLAESPFSPESHQNSAAAAEISAIPEENEEEEKENGGNRLQKSEDSFIELCGFGTSSSNIELGELINSLKIAPDIQTHTISKEQLENELAAFQKQQDDFKDFVEKINKIEDF</sequence>
<accession>A0A9P1INR2</accession>
<evidence type="ECO:0000256" key="1">
    <source>
        <dbReference type="ARBA" id="ARBA00004329"/>
    </source>
</evidence>
<feature type="compositionally biased region" description="Low complexity" evidence="5">
    <location>
        <begin position="309"/>
        <end position="320"/>
    </location>
</feature>
<keyword evidence="7" id="KW-1185">Reference proteome</keyword>
<dbReference type="AlphaFoldDB" id="A0A9P1INR2"/>
<dbReference type="GO" id="GO:0000407">
    <property type="term" value="C:phagophore assembly site"/>
    <property type="evidence" value="ECO:0007669"/>
    <property type="project" value="UniProtKB-SubCell"/>
</dbReference>
<dbReference type="GO" id="GO:0000423">
    <property type="term" value="P:mitophagy"/>
    <property type="evidence" value="ECO:0007669"/>
    <property type="project" value="TreeGrafter"/>
</dbReference>
<evidence type="ECO:0000313" key="6">
    <source>
        <dbReference type="EMBL" id="CAI5447426.1"/>
    </source>
</evidence>
<dbReference type="GO" id="GO:0005829">
    <property type="term" value="C:cytosol"/>
    <property type="evidence" value="ECO:0007669"/>
    <property type="project" value="TreeGrafter"/>
</dbReference>
<comment type="subcellular location">
    <subcellularLocation>
        <location evidence="1">Preautophagosomal structure</location>
    </subcellularLocation>
</comment>
<proteinExistence type="inferred from homology"/>
<comment type="similarity">
    <text evidence="2">Belongs to the ATG13 family. Metazoan subfamily.</text>
</comment>
<dbReference type="PANTHER" id="PTHR13430">
    <property type="match status" value="1"/>
</dbReference>
<evidence type="ECO:0000313" key="7">
    <source>
        <dbReference type="Proteomes" id="UP001152747"/>
    </source>
</evidence>
<evidence type="ECO:0000256" key="4">
    <source>
        <dbReference type="SAM" id="Coils"/>
    </source>
</evidence>
<evidence type="ECO:0008006" key="8">
    <source>
        <dbReference type="Google" id="ProtNLM"/>
    </source>
</evidence>
<dbReference type="Proteomes" id="UP001152747">
    <property type="component" value="Unassembled WGS sequence"/>
</dbReference>
<dbReference type="GO" id="GO:0034497">
    <property type="term" value="P:protein localization to phagophore assembly site"/>
    <property type="evidence" value="ECO:0007669"/>
    <property type="project" value="TreeGrafter"/>
</dbReference>
<name>A0A9P1INR2_9PELO</name>
<evidence type="ECO:0000256" key="3">
    <source>
        <dbReference type="ARBA" id="ARBA00023006"/>
    </source>
</evidence>
<dbReference type="EMBL" id="CANHGI010000004">
    <property type="protein sequence ID" value="CAI5447426.1"/>
    <property type="molecule type" value="Genomic_DNA"/>
</dbReference>
<feature type="coiled-coil region" evidence="4">
    <location>
        <begin position="370"/>
        <end position="397"/>
    </location>
</feature>
<comment type="caution">
    <text evidence="6">The sequence shown here is derived from an EMBL/GenBank/DDBJ whole genome shotgun (WGS) entry which is preliminary data.</text>
</comment>
<protein>
    <recommendedName>
        <fullName evidence="8">Autophagy-related protein 13</fullName>
    </recommendedName>
</protein>
<dbReference type="OrthoDB" id="70161at2759"/>
<evidence type="ECO:0000256" key="5">
    <source>
        <dbReference type="SAM" id="MobiDB-lite"/>
    </source>
</evidence>
<dbReference type="InterPro" id="IPR036570">
    <property type="entry name" value="HORMA_dom_sf"/>
</dbReference>
<dbReference type="GO" id="GO:1990316">
    <property type="term" value="C:Atg1/ULK1 kinase complex"/>
    <property type="evidence" value="ECO:0007669"/>
    <property type="project" value="TreeGrafter"/>
</dbReference>
<keyword evidence="4" id="KW-0175">Coiled coil</keyword>
<evidence type="ECO:0000256" key="2">
    <source>
        <dbReference type="ARBA" id="ARBA00007341"/>
    </source>
</evidence>
<feature type="compositionally biased region" description="Polar residues" evidence="5">
    <location>
        <begin position="234"/>
        <end position="247"/>
    </location>
</feature>
<feature type="region of interest" description="Disordered" evidence="5">
    <location>
        <begin position="296"/>
        <end position="336"/>
    </location>
</feature>
<feature type="region of interest" description="Disordered" evidence="5">
    <location>
        <begin position="196"/>
        <end position="266"/>
    </location>
</feature>
<dbReference type="Gene3D" id="3.30.900.10">
    <property type="entry name" value="HORMA domain"/>
    <property type="match status" value="1"/>
</dbReference>
<organism evidence="6 7">
    <name type="scientific">Caenorhabditis angaria</name>
    <dbReference type="NCBI Taxonomy" id="860376"/>
    <lineage>
        <taxon>Eukaryota</taxon>
        <taxon>Metazoa</taxon>
        <taxon>Ecdysozoa</taxon>
        <taxon>Nematoda</taxon>
        <taxon>Chromadorea</taxon>
        <taxon>Rhabditida</taxon>
        <taxon>Rhabditina</taxon>
        <taxon>Rhabditomorpha</taxon>
        <taxon>Rhabditoidea</taxon>
        <taxon>Rhabditidae</taxon>
        <taxon>Peloderinae</taxon>
        <taxon>Caenorhabditis</taxon>
    </lineage>
</organism>
<dbReference type="PANTHER" id="PTHR13430:SF4">
    <property type="entry name" value="AUTOPHAGY-RELATED PROTEIN 13"/>
    <property type="match status" value="1"/>
</dbReference>
<dbReference type="InterPro" id="IPR040182">
    <property type="entry name" value="ATG13"/>
</dbReference>
<dbReference type="GO" id="GO:0034727">
    <property type="term" value="P:piecemeal microautophagy of the nucleus"/>
    <property type="evidence" value="ECO:0007669"/>
    <property type="project" value="TreeGrafter"/>
</dbReference>
<reference evidence="6" key="1">
    <citation type="submission" date="2022-11" db="EMBL/GenBank/DDBJ databases">
        <authorList>
            <person name="Kikuchi T."/>
        </authorList>
    </citation>
    <scope>NUCLEOTIDE SEQUENCE</scope>
    <source>
        <strain evidence="6">PS1010</strain>
    </source>
</reference>